<comment type="caution">
    <text evidence="4">The sequence shown here is derived from an EMBL/GenBank/DDBJ whole genome shotgun (WGS) entry which is preliminary data.</text>
</comment>
<feature type="region of interest" description="Disordered" evidence="1">
    <location>
        <begin position="608"/>
        <end position="645"/>
    </location>
</feature>
<dbReference type="PANTHER" id="PTHR35788">
    <property type="entry name" value="EXPORTED PROTEIN-RELATED"/>
    <property type="match status" value="1"/>
</dbReference>
<accession>A0A0G0FI24</accession>
<dbReference type="InterPro" id="IPR052913">
    <property type="entry name" value="Glycopeptide_resist_protein"/>
</dbReference>
<dbReference type="InterPro" id="IPR038054">
    <property type="entry name" value="LD_TPept-like_central_sf"/>
</dbReference>
<name>A0A0G0FI24_9BACT</name>
<evidence type="ECO:0000259" key="3">
    <source>
        <dbReference type="Pfam" id="PF12229"/>
    </source>
</evidence>
<keyword evidence="2" id="KW-0472">Membrane</keyword>
<dbReference type="PATRIC" id="fig|1618331.3.peg.128"/>
<sequence length="645" mass="70727">MRLKKISKKDVGKIWRNVKFRRVCLASGLVIIAIAAIFFSFNLIYQDKIFPHTYIGAVNFGGQTRSQAKENLSNIIEKSQNGHLNYVWEGKSYNTDLNNLEINYADSADKTIDQLMAVGRTGALGKILSETSRAIFSKNIIYANFSFNEGKLSDYLANISKDIDKPEKDATIEIRSDGPVVVPEEIGQRFELTTNKQIAFNRLGSFNFSSDLPFQVSKLVPKIDTKIAQMALPETQNLIKSQLVMKGANKTFELHSDDIVGLIEFVARPAKKNILSTPQNAVSLYVLSPEISTAKLTPFVEKIAQEVYQEPKDPKFQVSDGRVATFQIEQTGYELDKEKATAQIIEAISNDQGTLELPVKVTESKISSDNPDKLGLKELIGEGKTSWRGSPSNRIHNLTLGANNISGTIVNPGEEFSTVKTIGPIDTASGFLPELVIKNSTQVVPEVGGGLCQVSTTLFRAVLNSGLKITARSPHSFRVSYYEPPVGMDATIYDPAPDFKFINNMSTPIFIWTIVGSNTLSFQIYGTKDERKIEISDPVLYDYTSPGEAVYTQSDSMAPGAIRQTERATSGVSASFNYKVTSASGEVLQAETYMSKYVAIPNSFLYGPGTEGIPNQSPPPAQVEATSAPTPNPTPTDQGDTKTKN</sequence>
<protein>
    <submittedName>
        <fullName evidence="4">VanW family protein</fullName>
    </submittedName>
</protein>
<feature type="domain" description="YoaR-like putative peptidoglycan binding" evidence="3">
    <location>
        <begin position="98"/>
        <end position="189"/>
    </location>
</feature>
<dbReference type="SUPFAM" id="SSF143985">
    <property type="entry name" value="L,D-transpeptidase pre-catalytic domain-like"/>
    <property type="match status" value="1"/>
</dbReference>
<evidence type="ECO:0000256" key="1">
    <source>
        <dbReference type="SAM" id="MobiDB-lite"/>
    </source>
</evidence>
<feature type="transmembrane region" description="Helical" evidence="2">
    <location>
        <begin position="23"/>
        <end position="45"/>
    </location>
</feature>
<dbReference type="Gene3D" id="3.10.20.800">
    <property type="match status" value="1"/>
</dbReference>
<keyword evidence="2" id="KW-0812">Transmembrane</keyword>
<dbReference type="Proteomes" id="UP000034508">
    <property type="component" value="Unassembled WGS sequence"/>
</dbReference>
<evidence type="ECO:0000256" key="2">
    <source>
        <dbReference type="SAM" id="Phobius"/>
    </source>
</evidence>
<dbReference type="AlphaFoldDB" id="A0A0G0FI24"/>
<dbReference type="Pfam" id="PF04294">
    <property type="entry name" value="VanW"/>
    <property type="match status" value="1"/>
</dbReference>
<keyword evidence="2" id="KW-1133">Transmembrane helix</keyword>
<dbReference type="EMBL" id="LBSM01000002">
    <property type="protein sequence ID" value="KKQ18703.1"/>
    <property type="molecule type" value="Genomic_DNA"/>
</dbReference>
<proteinExistence type="predicted"/>
<evidence type="ECO:0000313" key="4">
    <source>
        <dbReference type="EMBL" id="KKQ18703.1"/>
    </source>
</evidence>
<feature type="domain" description="YoaR-like putative peptidoglycan binding" evidence="3">
    <location>
        <begin position="271"/>
        <end position="354"/>
    </location>
</feature>
<organism evidence="4 5">
    <name type="scientific">Berkelbacteria bacterium GW2011_GWA1_36_9</name>
    <dbReference type="NCBI Taxonomy" id="1618331"/>
    <lineage>
        <taxon>Bacteria</taxon>
        <taxon>Candidatus Berkelbacteria</taxon>
    </lineage>
</organism>
<dbReference type="PANTHER" id="PTHR35788:SF1">
    <property type="entry name" value="EXPORTED PROTEIN"/>
    <property type="match status" value="1"/>
</dbReference>
<dbReference type="Pfam" id="PF12229">
    <property type="entry name" value="PG_binding_4"/>
    <property type="match status" value="2"/>
</dbReference>
<reference evidence="4 5" key="1">
    <citation type="journal article" date="2015" name="Nature">
        <title>rRNA introns, odd ribosomes, and small enigmatic genomes across a large radiation of phyla.</title>
        <authorList>
            <person name="Brown C.T."/>
            <person name="Hug L.A."/>
            <person name="Thomas B.C."/>
            <person name="Sharon I."/>
            <person name="Castelle C.J."/>
            <person name="Singh A."/>
            <person name="Wilkins M.J."/>
            <person name="Williams K.H."/>
            <person name="Banfield J.F."/>
        </authorList>
    </citation>
    <scope>NUCLEOTIDE SEQUENCE [LARGE SCALE GENOMIC DNA]</scope>
</reference>
<dbReference type="InterPro" id="IPR022029">
    <property type="entry name" value="YoaR-like_PG-bd"/>
</dbReference>
<gene>
    <name evidence="4" type="ORF">US31_C0002G0048</name>
</gene>
<dbReference type="InterPro" id="IPR007391">
    <property type="entry name" value="Vancomycin_resist_VanW"/>
</dbReference>
<evidence type="ECO:0000313" key="5">
    <source>
        <dbReference type="Proteomes" id="UP000034508"/>
    </source>
</evidence>